<dbReference type="OrthoDB" id="9995764at2759"/>
<accession>A0A2J7PJF3</accession>
<comment type="caution">
    <text evidence="1">The sequence shown here is derived from an EMBL/GenBank/DDBJ whole genome shotgun (WGS) entry which is preliminary data.</text>
</comment>
<dbReference type="PANTHER" id="PTHR14553">
    <property type="entry name" value="UNCHARACTERIZED PROTEIN C1ORF50"/>
    <property type="match status" value="1"/>
</dbReference>
<organism evidence="1 2">
    <name type="scientific">Cryptotermes secundus</name>
    <dbReference type="NCBI Taxonomy" id="105785"/>
    <lineage>
        <taxon>Eukaryota</taxon>
        <taxon>Metazoa</taxon>
        <taxon>Ecdysozoa</taxon>
        <taxon>Arthropoda</taxon>
        <taxon>Hexapoda</taxon>
        <taxon>Insecta</taxon>
        <taxon>Pterygota</taxon>
        <taxon>Neoptera</taxon>
        <taxon>Polyneoptera</taxon>
        <taxon>Dictyoptera</taxon>
        <taxon>Blattodea</taxon>
        <taxon>Blattoidea</taxon>
        <taxon>Termitoidae</taxon>
        <taxon>Kalotermitidae</taxon>
        <taxon>Cryptotermitinae</taxon>
        <taxon>Cryptotermes</taxon>
    </lineage>
</organism>
<dbReference type="AlphaFoldDB" id="A0A2J7PJF3"/>
<evidence type="ECO:0000313" key="1">
    <source>
        <dbReference type="EMBL" id="PNF16466.1"/>
    </source>
</evidence>
<proteinExistence type="predicted"/>
<dbReference type="Proteomes" id="UP000235965">
    <property type="component" value="Unassembled WGS sequence"/>
</dbReference>
<dbReference type="InParanoid" id="A0A2J7PJF3"/>
<sequence>SLVERNTVPQGFKLTNPFAVAKSDATDLVELATEIQRADILVRATACSKLQMIAQQVRFLQQEAQKVLLEAKESLDLHHAACNFRKHPGHIYYLYKRPSGKQYFSMLSPEDWSSSHEGPPHIYLGAYRLEQDLSWTPEASVATRSKQLSLVDKLLTDEDIRLMRPLEMGNKVSDIEME</sequence>
<evidence type="ECO:0008006" key="3">
    <source>
        <dbReference type="Google" id="ProtNLM"/>
    </source>
</evidence>
<feature type="non-terminal residue" evidence="1">
    <location>
        <position position="1"/>
    </location>
</feature>
<dbReference type="EMBL" id="NEVH01024949">
    <property type="protein sequence ID" value="PNF16466.1"/>
    <property type="molecule type" value="Genomic_DNA"/>
</dbReference>
<dbReference type="PANTHER" id="PTHR14553:SF1">
    <property type="entry name" value="SIMILAR TO CHROMOSOME 1 OPEN READING FRAME 50"/>
    <property type="match status" value="1"/>
</dbReference>
<protein>
    <recommendedName>
        <fullName evidence="3">DUF2452 domain-containing protein</fullName>
    </recommendedName>
</protein>
<dbReference type="STRING" id="105785.A0A2J7PJF3"/>
<keyword evidence="2" id="KW-1185">Reference proteome</keyword>
<dbReference type="InterPro" id="IPR019534">
    <property type="entry name" value="DUF2452"/>
</dbReference>
<dbReference type="Pfam" id="PF10504">
    <property type="entry name" value="DUF2452"/>
    <property type="match status" value="1"/>
</dbReference>
<dbReference type="FunCoup" id="A0A2J7PJF3">
    <property type="interactions" value="62"/>
</dbReference>
<evidence type="ECO:0000313" key="2">
    <source>
        <dbReference type="Proteomes" id="UP000235965"/>
    </source>
</evidence>
<name>A0A2J7PJF3_9NEOP</name>
<reference evidence="1 2" key="1">
    <citation type="submission" date="2017-12" db="EMBL/GenBank/DDBJ databases">
        <title>Hemimetabolous genomes reveal molecular basis of termite eusociality.</title>
        <authorList>
            <person name="Harrison M.C."/>
            <person name="Jongepier E."/>
            <person name="Robertson H.M."/>
            <person name="Arning N."/>
            <person name="Bitard-Feildel T."/>
            <person name="Chao H."/>
            <person name="Childers C.P."/>
            <person name="Dinh H."/>
            <person name="Doddapaneni H."/>
            <person name="Dugan S."/>
            <person name="Gowin J."/>
            <person name="Greiner C."/>
            <person name="Han Y."/>
            <person name="Hu H."/>
            <person name="Hughes D.S.T."/>
            <person name="Huylmans A.-K."/>
            <person name="Kemena C."/>
            <person name="Kremer L.P.M."/>
            <person name="Lee S.L."/>
            <person name="Lopez-Ezquerra A."/>
            <person name="Mallet L."/>
            <person name="Monroy-Kuhn J.M."/>
            <person name="Moser A."/>
            <person name="Murali S.C."/>
            <person name="Muzny D.M."/>
            <person name="Otani S."/>
            <person name="Piulachs M.-D."/>
            <person name="Poelchau M."/>
            <person name="Qu J."/>
            <person name="Schaub F."/>
            <person name="Wada-Katsumata A."/>
            <person name="Worley K.C."/>
            <person name="Xie Q."/>
            <person name="Ylla G."/>
            <person name="Poulsen M."/>
            <person name="Gibbs R.A."/>
            <person name="Schal C."/>
            <person name="Richards S."/>
            <person name="Belles X."/>
            <person name="Korb J."/>
            <person name="Bornberg-Bauer E."/>
        </authorList>
    </citation>
    <scope>NUCLEOTIDE SEQUENCE [LARGE SCALE GENOMIC DNA]</scope>
    <source>
        <tissue evidence="1">Whole body</tissue>
    </source>
</reference>
<gene>
    <name evidence="1" type="ORF">B7P43_G10322</name>
</gene>